<reference evidence="2 3" key="1">
    <citation type="submission" date="2020-04" db="EMBL/GenBank/DDBJ databases">
        <authorList>
            <person name="Hitch T.C.A."/>
            <person name="Wylensek D."/>
            <person name="Clavel T."/>
        </authorList>
    </citation>
    <scope>NUCLEOTIDE SEQUENCE [LARGE SCALE GENOMIC DNA]</scope>
    <source>
        <strain evidence="2 3">BL-383-APC-3D</strain>
    </source>
</reference>
<feature type="region of interest" description="Disordered" evidence="1">
    <location>
        <begin position="28"/>
        <end position="63"/>
    </location>
</feature>
<name>A0AB36CP67_9CORY</name>
<evidence type="ECO:0000313" key="3">
    <source>
        <dbReference type="Proteomes" id="UP000544551"/>
    </source>
</evidence>
<accession>A0AB36CP67</accession>
<dbReference type="PROSITE" id="PS51257">
    <property type="entry name" value="PROKAR_LIPOPROTEIN"/>
    <property type="match status" value="1"/>
</dbReference>
<sequence>MSRTYVTHKAIGVAAVGALAFGLASCGDDGDSNSEVSAPMSVESDPAEDDLDSRSQELPTSAQQAVDIAAEHVAKAVPFTLSSLITLILSPAMCGR</sequence>
<dbReference type="RefSeq" id="WP_168970428.1">
    <property type="nucleotide sequence ID" value="NZ_JABAFZ010000011.1"/>
</dbReference>
<dbReference type="AlphaFoldDB" id="A0AB36CP67"/>
<evidence type="ECO:0000256" key="1">
    <source>
        <dbReference type="SAM" id="MobiDB-lite"/>
    </source>
</evidence>
<organism evidence="2 3">
    <name type="scientific">Corynebacterium stationis</name>
    <dbReference type="NCBI Taxonomy" id="1705"/>
    <lineage>
        <taxon>Bacteria</taxon>
        <taxon>Bacillati</taxon>
        <taxon>Actinomycetota</taxon>
        <taxon>Actinomycetes</taxon>
        <taxon>Mycobacteriales</taxon>
        <taxon>Corynebacteriaceae</taxon>
        <taxon>Corynebacterium</taxon>
    </lineage>
</organism>
<evidence type="ECO:0000313" key="2">
    <source>
        <dbReference type="EMBL" id="NME90332.1"/>
    </source>
</evidence>
<dbReference type="EMBL" id="JABAFZ010000011">
    <property type="protein sequence ID" value="NME90332.1"/>
    <property type="molecule type" value="Genomic_DNA"/>
</dbReference>
<protein>
    <submittedName>
        <fullName evidence="2">Uncharacterized protein</fullName>
    </submittedName>
</protein>
<dbReference type="Proteomes" id="UP000544551">
    <property type="component" value="Unassembled WGS sequence"/>
</dbReference>
<proteinExistence type="predicted"/>
<comment type="caution">
    <text evidence="2">The sequence shown here is derived from an EMBL/GenBank/DDBJ whole genome shotgun (WGS) entry which is preliminary data.</text>
</comment>
<gene>
    <name evidence="2" type="ORF">HF853_11760</name>
</gene>